<organism evidence="1 2">
    <name type="scientific">Pleurodeles waltl</name>
    <name type="common">Iberian ribbed newt</name>
    <dbReference type="NCBI Taxonomy" id="8319"/>
    <lineage>
        <taxon>Eukaryota</taxon>
        <taxon>Metazoa</taxon>
        <taxon>Chordata</taxon>
        <taxon>Craniata</taxon>
        <taxon>Vertebrata</taxon>
        <taxon>Euteleostomi</taxon>
        <taxon>Amphibia</taxon>
        <taxon>Batrachia</taxon>
        <taxon>Caudata</taxon>
        <taxon>Salamandroidea</taxon>
        <taxon>Salamandridae</taxon>
        <taxon>Pleurodelinae</taxon>
        <taxon>Pleurodeles</taxon>
    </lineage>
</organism>
<protein>
    <submittedName>
        <fullName evidence="1">Uncharacterized protein</fullName>
    </submittedName>
</protein>
<accession>A0AAV7WSN0</accession>
<reference evidence="1" key="1">
    <citation type="journal article" date="2022" name="bioRxiv">
        <title>Sequencing and chromosome-scale assembly of the giantPleurodeles waltlgenome.</title>
        <authorList>
            <person name="Brown T."/>
            <person name="Elewa A."/>
            <person name="Iarovenko S."/>
            <person name="Subramanian E."/>
            <person name="Araus A.J."/>
            <person name="Petzold A."/>
            <person name="Susuki M."/>
            <person name="Suzuki K.-i.T."/>
            <person name="Hayashi T."/>
            <person name="Toyoda A."/>
            <person name="Oliveira C."/>
            <person name="Osipova E."/>
            <person name="Leigh N.D."/>
            <person name="Simon A."/>
            <person name="Yun M.H."/>
        </authorList>
    </citation>
    <scope>NUCLEOTIDE SEQUENCE</scope>
    <source>
        <strain evidence="1">20211129_DDA</strain>
        <tissue evidence="1">Liver</tissue>
    </source>
</reference>
<dbReference type="AlphaFoldDB" id="A0AAV7WSN0"/>
<proteinExistence type="predicted"/>
<evidence type="ECO:0000313" key="2">
    <source>
        <dbReference type="Proteomes" id="UP001066276"/>
    </source>
</evidence>
<dbReference type="EMBL" id="JANPWB010000001">
    <property type="protein sequence ID" value="KAJ1217084.1"/>
    <property type="molecule type" value="Genomic_DNA"/>
</dbReference>
<name>A0AAV7WSN0_PLEWA</name>
<comment type="caution">
    <text evidence="1">The sequence shown here is derived from an EMBL/GenBank/DDBJ whole genome shotgun (WGS) entry which is preliminary data.</text>
</comment>
<evidence type="ECO:0000313" key="1">
    <source>
        <dbReference type="EMBL" id="KAJ1217084.1"/>
    </source>
</evidence>
<dbReference type="Proteomes" id="UP001066276">
    <property type="component" value="Chromosome 1_1"/>
</dbReference>
<gene>
    <name evidence="1" type="ORF">NDU88_004679</name>
</gene>
<keyword evidence="2" id="KW-1185">Reference proteome</keyword>
<sequence>MEHLERAQEVCLCASFRGLLMHWEVSRSLTARGSAIPTDFFQSPMLALLKRIHHGAEGAQPARRGRREGHIVQLEQRPECTGELCGYLTYREVDVILPLLTLIARLS</sequence>